<dbReference type="GO" id="GO:0016020">
    <property type="term" value="C:membrane"/>
    <property type="evidence" value="ECO:0007669"/>
    <property type="project" value="UniProtKB-SubCell"/>
</dbReference>
<dbReference type="PANTHER" id="PTHR30238">
    <property type="entry name" value="MEMBRANE BOUND PREDICTED REDOX MODULATOR"/>
    <property type="match status" value="1"/>
</dbReference>
<organism evidence="8 9">
    <name type="scientific">Flavimobilis marinus</name>
    <dbReference type="NCBI Taxonomy" id="285351"/>
    <lineage>
        <taxon>Bacteria</taxon>
        <taxon>Bacillati</taxon>
        <taxon>Actinomycetota</taxon>
        <taxon>Actinomycetes</taxon>
        <taxon>Micrococcales</taxon>
        <taxon>Jonesiaceae</taxon>
        <taxon>Flavimobilis</taxon>
    </lineage>
</organism>
<dbReference type="InterPro" id="IPR022369">
    <property type="entry name" value="Integral_membrane_TerC_rswitch"/>
</dbReference>
<evidence type="ECO:0000313" key="9">
    <source>
        <dbReference type="Proteomes" id="UP000198520"/>
    </source>
</evidence>
<dbReference type="Proteomes" id="UP000198520">
    <property type="component" value="Unassembled WGS sequence"/>
</dbReference>
<protein>
    <submittedName>
        <fullName evidence="8">Tellurite resistance protein TerC</fullName>
    </submittedName>
</protein>
<sequence>MSGPVPPVRVRAAVGGEDHAGGRDLRYLLDAYRRYALLDIPLWVWLATSAWIVGMIVFDFFAHVKTPHAPTFRESAIWSSVYIAIAVLFGVGFLLVVGPEHGGEYFAGYLTEKSLSVDNLFVFLLIMTSFKVPREDQQKVLLWGVAIAIVLRTVFILLGAAALEQWSWIFYIFGAFLLWTAWKQAQPQDHSDDTVPGGKFLERIKRVIPTVDEYHGDRLTVKIDGKRFMTPMLIVMFAIGMTDVVFAFDSIPAIYGLTQEPYIVFTANAFALLGLRQLYFLIGGLLERLIYLHIGLAVILAFIGVKLVLHAMHVNELSFINGGEHIDWAPEIPISVSLLVILGTLVVVTVASLWRTRRDSALATPVPEGASDEVGPAEPQDATDPLAPVDRADRPQGPVAP</sequence>
<dbReference type="STRING" id="285351.SAMN04488035_1140"/>
<evidence type="ECO:0000313" key="8">
    <source>
        <dbReference type="EMBL" id="SFF00636.1"/>
    </source>
</evidence>
<comment type="similarity">
    <text evidence="2">Belongs to the TerC family.</text>
</comment>
<feature type="region of interest" description="Disordered" evidence="6">
    <location>
        <begin position="363"/>
        <end position="401"/>
    </location>
</feature>
<keyword evidence="4 7" id="KW-1133">Transmembrane helix</keyword>
<dbReference type="AlphaFoldDB" id="A0A1I2F7N5"/>
<dbReference type="PANTHER" id="PTHR30238:SF0">
    <property type="entry name" value="THYLAKOID MEMBRANE PROTEIN TERC, CHLOROPLASTIC"/>
    <property type="match status" value="1"/>
</dbReference>
<feature type="transmembrane region" description="Helical" evidence="7">
    <location>
        <begin position="232"/>
        <end position="255"/>
    </location>
</feature>
<name>A0A1I2F7N5_9MICO</name>
<keyword evidence="5 7" id="KW-0472">Membrane</keyword>
<comment type="subcellular location">
    <subcellularLocation>
        <location evidence="1">Membrane</location>
        <topology evidence="1">Multi-pass membrane protein</topology>
    </subcellularLocation>
</comment>
<accession>A0A1I2F7N5</accession>
<evidence type="ECO:0000256" key="4">
    <source>
        <dbReference type="ARBA" id="ARBA00022989"/>
    </source>
</evidence>
<evidence type="ECO:0000256" key="5">
    <source>
        <dbReference type="ARBA" id="ARBA00023136"/>
    </source>
</evidence>
<evidence type="ECO:0000256" key="3">
    <source>
        <dbReference type="ARBA" id="ARBA00022692"/>
    </source>
</evidence>
<evidence type="ECO:0000256" key="7">
    <source>
        <dbReference type="SAM" id="Phobius"/>
    </source>
</evidence>
<feature type="transmembrane region" description="Helical" evidence="7">
    <location>
        <begin position="289"/>
        <end position="312"/>
    </location>
</feature>
<evidence type="ECO:0000256" key="1">
    <source>
        <dbReference type="ARBA" id="ARBA00004141"/>
    </source>
</evidence>
<keyword evidence="3 7" id="KW-0812">Transmembrane</keyword>
<dbReference type="EMBL" id="FONZ01000002">
    <property type="protein sequence ID" value="SFF00636.1"/>
    <property type="molecule type" value="Genomic_DNA"/>
</dbReference>
<evidence type="ECO:0000256" key="6">
    <source>
        <dbReference type="SAM" id="MobiDB-lite"/>
    </source>
</evidence>
<proteinExistence type="inferred from homology"/>
<dbReference type="InterPro" id="IPR005496">
    <property type="entry name" value="Integral_membrane_TerC"/>
</dbReference>
<feature type="transmembrane region" description="Helical" evidence="7">
    <location>
        <begin position="116"/>
        <end position="133"/>
    </location>
</feature>
<feature type="transmembrane region" description="Helical" evidence="7">
    <location>
        <begin position="42"/>
        <end position="64"/>
    </location>
</feature>
<gene>
    <name evidence="8" type="ORF">SAMN04488035_1140</name>
</gene>
<dbReference type="NCBIfam" id="TIGR03718">
    <property type="entry name" value="R_switched_Alx"/>
    <property type="match status" value="1"/>
</dbReference>
<dbReference type="Pfam" id="PF03741">
    <property type="entry name" value="TerC"/>
    <property type="match status" value="1"/>
</dbReference>
<feature type="transmembrane region" description="Helical" evidence="7">
    <location>
        <begin position="332"/>
        <end position="354"/>
    </location>
</feature>
<feature type="transmembrane region" description="Helical" evidence="7">
    <location>
        <begin position="261"/>
        <end position="282"/>
    </location>
</feature>
<evidence type="ECO:0000256" key="2">
    <source>
        <dbReference type="ARBA" id="ARBA00007511"/>
    </source>
</evidence>
<keyword evidence="9" id="KW-1185">Reference proteome</keyword>
<feature type="transmembrane region" description="Helical" evidence="7">
    <location>
        <begin position="76"/>
        <end position="96"/>
    </location>
</feature>
<feature type="transmembrane region" description="Helical" evidence="7">
    <location>
        <begin position="166"/>
        <end position="182"/>
    </location>
</feature>
<feature type="transmembrane region" description="Helical" evidence="7">
    <location>
        <begin position="140"/>
        <end position="160"/>
    </location>
</feature>
<reference evidence="9" key="1">
    <citation type="submission" date="2016-10" db="EMBL/GenBank/DDBJ databases">
        <authorList>
            <person name="Varghese N."/>
            <person name="Submissions S."/>
        </authorList>
    </citation>
    <scope>NUCLEOTIDE SEQUENCE [LARGE SCALE GENOMIC DNA]</scope>
    <source>
        <strain evidence="9">DSM 19083</strain>
    </source>
</reference>